<name>A0ABS6IIK1_9HYPH</name>
<protein>
    <submittedName>
        <fullName evidence="2">Uncharacterized protein</fullName>
    </submittedName>
</protein>
<comment type="caution">
    <text evidence="2">The sequence shown here is derived from an EMBL/GenBank/DDBJ whole genome shotgun (WGS) entry which is preliminary data.</text>
</comment>
<dbReference type="RefSeq" id="WP_216963985.1">
    <property type="nucleotide sequence ID" value="NZ_JAHOPB010000001.1"/>
</dbReference>
<organism evidence="2 3">
    <name type="scientific">Reyranella humidisoli</name>
    <dbReference type="NCBI Taxonomy" id="2849149"/>
    <lineage>
        <taxon>Bacteria</taxon>
        <taxon>Pseudomonadati</taxon>
        <taxon>Pseudomonadota</taxon>
        <taxon>Alphaproteobacteria</taxon>
        <taxon>Hyphomicrobiales</taxon>
        <taxon>Reyranellaceae</taxon>
        <taxon>Reyranella</taxon>
    </lineage>
</organism>
<keyword evidence="3" id="KW-1185">Reference proteome</keyword>
<evidence type="ECO:0000313" key="3">
    <source>
        <dbReference type="Proteomes" id="UP000727907"/>
    </source>
</evidence>
<feature type="region of interest" description="Disordered" evidence="1">
    <location>
        <begin position="51"/>
        <end position="73"/>
    </location>
</feature>
<dbReference type="EMBL" id="JAHOPB010000001">
    <property type="protein sequence ID" value="MBU8873709.1"/>
    <property type="molecule type" value="Genomic_DNA"/>
</dbReference>
<proteinExistence type="predicted"/>
<evidence type="ECO:0000313" key="2">
    <source>
        <dbReference type="EMBL" id="MBU8873709.1"/>
    </source>
</evidence>
<evidence type="ECO:0000256" key="1">
    <source>
        <dbReference type="SAM" id="MobiDB-lite"/>
    </source>
</evidence>
<sequence length="73" mass="7883">MDRLDDMVLGDLSEQLFATDRLAELLQGYMVHAKEGRAGQREKLRPDIAPLVADEKAGDGGAGAAPALWAHRP</sequence>
<reference evidence="2 3" key="1">
    <citation type="submission" date="2021-06" db="EMBL/GenBank/DDBJ databases">
        <authorList>
            <person name="Lee D.H."/>
        </authorList>
    </citation>
    <scope>NUCLEOTIDE SEQUENCE [LARGE SCALE GENOMIC DNA]</scope>
    <source>
        <strain evidence="2 3">MMS21-HV4-11</strain>
    </source>
</reference>
<gene>
    <name evidence="2" type="ORF">KQ910_08030</name>
</gene>
<feature type="compositionally biased region" description="Low complexity" evidence="1">
    <location>
        <begin position="64"/>
        <end position="73"/>
    </location>
</feature>
<dbReference type="Proteomes" id="UP000727907">
    <property type="component" value="Unassembled WGS sequence"/>
</dbReference>
<accession>A0ABS6IIK1</accession>